<accession>A0A9E7M886</accession>
<proteinExistence type="predicted"/>
<evidence type="ECO:0000313" key="1">
    <source>
        <dbReference type="EMBL" id="URY99168.1"/>
    </source>
</evidence>
<dbReference type="Proteomes" id="UP001055992">
    <property type="component" value="Segment"/>
</dbReference>
<name>A0A9E7M886_9CAUD</name>
<dbReference type="EMBL" id="OL362270">
    <property type="protein sequence ID" value="URY99168.1"/>
    <property type="molecule type" value="Genomic_DNA"/>
</dbReference>
<sequence length="140" mass="16295">MDARFFLKEPGEPTEGIDRLMKAHWIVNPAFHRYYTYEGWIATVRELIESNYRAEGFLVGTSGQAFAATIWMPVLDPHYGEVAYPIAHTVDPFWRGNVEVLRSVSKLRRDCVVHLGVDRYLDVKHISDCEQRQRLRSINE</sequence>
<organism evidence="1 2">
    <name type="scientific">Klebsiella phage 6937</name>
    <dbReference type="NCBI Taxonomy" id="2912294"/>
    <lineage>
        <taxon>Viruses</taxon>
        <taxon>Duplodnaviria</taxon>
        <taxon>Heunggongvirae</taxon>
        <taxon>Uroviricota</taxon>
        <taxon>Caudoviricetes</taxon>
        <taxon>Autographivirales</taxon>
        <taxon>Autonotataviridae</taxon>
        <taxon>Melnykvirinae</taxon>
        <taxon>Cullenvirus</taxon>
        <taxon>Cullenvirus 6937</taxon>
    </lineage>
</organism>
<keyword evidence="2" id="KW-1185">Reference proteome</keyword>
<evidence type="ECO:0000313" key="2">
    <source>
        <dbReference type="Proteomes" id="UP001055992"/>
    </source>
</evidence>
<reference evidence="1" key="1">
    <citation type="submission" date="2021-11" db="EMBL/GenBank/DDBJ databases">
        <title>The TAILOR 12: Case summaries of 12 patient that have undergone phage therapy for multidrug-resistant infections.</title>
        <authorList>
            <person name="Green S."/>
            <person name="Terwilliger A."/>
            <person name="Clark J."/>
            <person name="Salazar K."/>
            <person name="Maresso A."/>
        </authorList>
    </citation>
    <scope>NUCLEOTIDE SEQUENCE</scope>
</reference>
<gene>
    <name evidence="1" type="ORF">6937_0037</name>
</gene>
<protein>
    <submittedName>
        <fullName evidence="1">Uncharacterized protein</fullName>
    </submittedName>
</protein>